<name>A0A4R1L5Z6_9BACT</name>
<sequence>MKNSSESATGRSFAHAMLREIYEQPQSLRDTANSYVSDGGLSAEAFAAAQEALRGHQRLVIAASGSSRHAGLAGEIMLEDLAGLTVDVEYASEYCYRSTHTLQDPGVIVISQSGETADTLAALREAKSRGLSTIAITNNAASTMAREADASLPTAAGKEKAIPATKSFTTQLGVLYLLTLAMARLRGRMTAQGVSAMLDQFAALPGLLEQALPRWEQQVHEIAEQTASARTFLYLGRGVHYAIAREGALKLKESAYVQAEGYPAGELKHGPNALVSKDAPLVMIATQDRNDPDSVLRYEKTLQLMKDMQAQGAEIIALALEGDTEVNKLARWTIEVPAASEYLLTILEVVPLQLLAYFTAILRGIDVDNPRNLVKAVVAE</sequence>
<feature type="domain" description="SIS" evidence="5">
    <location>
        <begin position="222"/>
        <end position="370"/>
    </location>
</feature>
<evidence type="ECO:0000313" key="6">
    <source>
        <dbReference type="EMBL" id="TCK72470.1"/>
    </source>
</evidence>
<dbReference type="GO" id="GO:0006002">
    <property type="term" value="P:fructose 6-phosphate metabolic process"/>
    <property type="evidence" value="ECO:0007669"/>
    <property type="project" value="TreeGrafter"/>
</dbReference>
<dbReference type="Gene3D" id="3.40.50.10490">
    <property type="entry name" value="Glucose-6-phosphate isomerase like protein, domain 1"/>
    <property type="match status" value="2"/>
</dbReference>
<dbReference type="CDD" id="cd05009">
    <property type="entry name" value="SIS_GlmS_GlmD_2"/>
    <property type="match status" value="1"/>
</dbReference>
<keyword evidence="7" id="KW-1185">Reference proteome</keyword>
<evidence type="ECO:0000259" key="5">
    <source>
        <dbReference type="PROSITE" id="PS51464"/>
    </source>
</evidence>
<dbReference type="InterPro" id="IPR001347">
    <property type="entry name" value="SIS_dom"/>
</dbReference>
<keyword evidence="4" id="KW-0677">Repeat</keyword>
<reference evidence="6 7" key="1">
    <citation type="submission" date="2019-03" db="EMBL/GenBank/DDBJ databases">
        <title>Genomic Encyclopedia of Type Strains, Phase IV (KMG-IV): sequencing the most valuable type-strain genomes for metagenomic binning, comparative biology and taxonomic classification.</title>
        <authorList>
            <person name="Goeker M."/>
        </authorList>
    </citation>
    <scope>NUCLEOTIDE SEQUENCE [LARGE SCALE GENOMIC DNA]</scope>
    <source>
        <strain evidence="6 7">DSM 103428</strain>
    </source>
</reference>
<dbReference type="InterPro" id="IPR035466">
    <property type="entry name" value="GlmS/AgaS_SIS"/>
</dbReference>
<evidence type="ECO:0000256" key="3">
    <source>
        <dbReference type="ARBA" id="ARBA00016090"/>
    </source>
</evidence>
<evidence type="ECO:0000313" key="7">
    <source>
        <dbReference type="Proteomes" id="UP000295210"/>
    </source>
</evidence>
<evidence type="ECO:0000256" key="2">
    <source>
        <dbReference type="ARBA" id="ARBA00012916"/>
    </source>
</evidence>
<dbReference type="PROSITE" id="PS51464">
    <property type="entry name" value="SIS"/>
    <property type="match status" value="2"/>
</dbReference>
<dbReference type="Pfam" id="PF01380">
    <property type="entry name" value="SIS"/>
    <property type="match status" value="2"/>
</dbReference>
<protein>
    <recommendedName>
        <fullName evidence="3">Glutamine--fructose-6-phosphate aminotransferase [isomerizing]</fullName>
        <ecNumber evidence="2">2.6.1.16</ecNumber>
    </recommendedName>
</protein>
<dbReference type="EMBL" id="SMGK01000003">
    <property type="protein sequence ID" value="TCK72470.1"/>
    <property type="molecule type" value="Genomic_DNA"/>
</dbReference>
<dbReference type="EC" id="2.6.1.16" evidence="2"/>
<dbReference type="Proteomes" id="UP000295210">
    <property type="component" value="Unassembled WGS sequence"/>
</dbReference>
<accession>A0A4R1L5Z6</accession>
<dbReference type="InterPro" id="IPR046348">
    <property type="entry name" value="SIS_dom_sf"/>
</dbReference>
<dbReference type="GO" id="GO:0006487">
    <property type="term" value="P:protein N-linked glycosylation"/>
    <property type="evidence" value="ECO:0007669"/>
    <property type="project" value="TreeGrafter"/>
</dbReference>
<dbReference type="OrthoDB" id="106547at2"/>
<dbReference type="PANTHER" id="PTHR10937:SF0">
    <property type="entry name" value="GLUTAMINE--FRUCTOSE-6-PHOSPHATE TRANSAMINASE (ISOMERIZING)"/>
    <property type="match status" value="1"/>
</dbReference>
<evidence type="ECO:0000256" key="1">
    <source>
        <dbReference type="ARBA" id="ARBA00001031"/>
    </source>
</evidence>
<feature type="domain" description="SIS" evidence="5">
    <location>
        <begin position="49"/>
        <end position="188"/>
    </location>
</feature>
<comment type="caution">
    <text evidence="6">The sequence shown here is derived from an EMBL/GenBank/DDBJ whole genome shotgun (WGS) entry which is preliminary data.</text>
</comment>
<dbReference type="SUPFAM" id="SSF53697">
    <property type="entry name" value="SIS domain"/>
    <property type="match status" value="1"/>
</dbReference>
<dbReference type="GO" id="GO:0006047">
    <property type="term" value="P:UDP-N-acetylglucosamine metabolic process"/>
    <property type="evidence" value="ECO:0007669"/>
    <property type="project" value="TreeGrafter"/>
</dbReference>
<evidence type="ECO:0000256" key="4">
    <source>
        <dbReference type="ARBA" id="ARBA00022737"/>
    </source>
</evidence>
<dbReference type="GO" id="GO:0097367">
    <property type="term" value="F:carbohydrate derivative binding"/>
    <property type="evidence" value="ECO:0007669"/>
    <property type="project" value="InterPro"/>
</dbReference>
<organism evidence="6 7">
    <name type="scientific">Acidipila rosea</name>
    <dbReference type="NCBI Taxonomy" id="768535"/>
    <lineage>
        <taxon>Bacteria</taxon>
        <taxon>Pseudomonadati</taxon>
        <taxon>Acidobacteriota</taxon>
        <taxon>Terriglobia</taxon>
        <taxon>Terriglobales</taxon>
        <taxon>Acidobacteriaceae</taxon>
        <taxon>Acidipila</taxon>
    </lineage>
</organism>
<dbReference type="AlphaFoldDB" id="A0A4R1L5Z6"/>
<dbReference type="InterPro" id="IPR035490">
    <property type="entry name" value="GlmS/FrlB_SIS"/>
</dbReference>
<dbReference type="GO" id="GO:0004360">
    <property type="term" value="F:glutamine-fructose-6-phosphate transaminase (isomerizing) activity"/>
    <property type="evidence" value="ECO:0007669"/>
    <property type="project" value="UniProtKB-EC"/>
</dbReference>
<dbReference type="CDD" id="cd05008">
    <property type="entry name" value="SIS_GlmS_GlmD_1"/>
    <property type="match status" value="1"/>
</dbReference>
<dbReference type="PANTHER" id="PTHR10937">
    <property type="entry name" value="GLUCOSAMINE--FRUCTOSE-6-PHOSPHATE AMINOTRANSFERASE, ISOMERIZING"/>
    <property type="match status" value="1"/>
</dbReference>
<dbReference type="GO" id="GO:0005829">
    <property type="term" value="C:cytosol"/>
    <property type="evidence" value="ECO:0007669"/>
    <property type="project" value="TreeGrafter"/>
</dbReference>
<gene>
    <name evidence="6" type="ORF">C7378_2049</name>
</gene>
<proteinExistence type="predicted"/>
<comment type="catalytic activity">
    <reaction evidence="1">
        <text>D-fructose 6-phosphate + L-glutamine = D-glucosamine 6-phosphate + L-glutamate</text>
        <dbReference type="Rhea" id="RHEA:13237"/>
        <dbReference type="ChEBI" id="CHEBI:29985"/>
        <dbReference type="ChEBI" id="CHEBI:58359"/>
        <dbReference type="ChEBI" id="CHEBI:58725"/>
        <dbReference type="ChEBI" id="CHEBI:61527"/>
        <dbReference type="EC" id="2.6.1.16"/>
    </reaction>
</comment>